<accession>A0A2S6A6V9</accession>
<dbReference type="PROSITE" id="PS51257">
    <property type="entry name" value="PROKAR_LIPOPROTEIN"/>
    <property type="match status" value="1"/>
</dbReference>
<dbReference type="PANTHER" id="PTHR30483:SF6">
    <property type="entry name" value="PERIPLASMIC BINDING PROTEIN OF ABC TRANSPORTER FOR NATURAL AMINO ACIDS"/>
    <property type="match status" value="1"/>
</dbReference>
<dbReference type="AlphaFoldDB" id="A0A2S6A6V9"/>
<dbReference type="InterPro" id="IPR028081">
    <property type="entry name" value="Leu-bd"/>
</dbReference>
<organism evidence="6 7">
    <name type="scientific">Nocardia nova</name>
    <dbReference type="NCBI Taxonomy" id="37330"/>
    <lineage>
        <taxon>Bacteria</taxon>
        <taxon>Bacillati</taxon>
        <taxon>Actinomycetota</taxon>
        <taxon>Actinomycetes</taxon>
        <taxon>Mycobacteriales</taxon>
        <taxon>Nocardiaceae</taxon>
        <taxon>Nocardia</taxon>
    </lineage>
</organism>
<keyword evidence="2 4" id="KW-0732">Signal</keyword>
<dbReference type="CDD" id="cd06341">
    <property type="entry name" value="PBP1_ABC_ligand_binding-like"/>
    <property type="match status" value="1"/>
</dbReference>
<name>A0A2S6A6V9_9NOCA</name>
<dbReference type="InterPro" id="IPR051010">
    <property type="entry name" value="BCAA_transport"/>
</dbReference>
<evidence type="ECO:0000313" key="6">
    <source>
        <dbReference type="EMBL" id="PPJ28252.1"/>
    </source>
</evidence>
<dbReference type="SUPFAM" id="SSF53822">
    <property type="entry name" value="Periplasmic binding protein-like I"/>
    <property type="match status" value="1"/>
</dbReference>
<dbReference type="EMBL" id="PSZD01000008">
    <property type="protein sequence ID" value="PPJ28252.1"/>
    <property type="molecule type" value="Genomic_DNA"/>
</dbReference>
<comment type="caution">
    <text evidence="6">The sequence shown here is derived from an EMBL/GenBank/DDBJ whole genome shotgun (WGS) entry which is preliminary data.</text>
</comment>
<feature type="chain" id="PRO_5039708016" evidence="4">
    <location>
        <begin position="31"/>
        <end position="414"/>
    </location>
</feature>
<evidence type="ECO:0000256" key="4">
    <source>
        <dbReference type="SAM" id="SignalP"/>
    </source>
</evidence>
<gene>
    <name evidence="6" type="ORF">C5F51_14575</name>
</gene>
<feature type="region of interest" description="Disordered" evidence="3">
    <location>
        <begin position="38"/>
        <end position="60"/>
    </location>
</feature>
<protein>
    <submittedName>
        <fullName evidence="6">ABC transporter substrate-binding protein</fullName>
    </submittedName>
</protein>
<comment type="similarity">
    <text evidence="1">Belongs to the leucine-binding protein family.</text>
</comment>
<evidence type="ECO:0000259" key="5">
    <source>
        <dbReference type="Pfam" id="PF13458"/>
    </source>
</evidence>
<evidence type="ECO:0000256" key="3">
    <source>
        <dbReference type="SAM" id="MobiDB-lite"/>
    </source>
</evidence>
<dbReference type="Pfam" id="PF13458">
    <property type="entry name" value="Peripla_BP_6"/>
    <property type="match status" value="1"/>
</dbReference>
<feature type="domain" description="Leucine-binding protein" evidence="5">
    <location>
        <begin position="60"/>
        <end position="384"/>
    </location>
</feature>
<dbReference type="Proteomes" id="UP000238356">
    <property type="component" value="Unassembled WGS sequence"/>
</dbReference>
<proteinExistence type="inferred from homology"/>
<evidence type="ECO:0000256" key="2">
    <source>
        <dbReference type="ARBA" id="ARBA00022729"/>
    </source>
</evidence>
<dbReference type="PANTHER" id="PTHR30483">
    <property type="entry name" value="LEUCINE-SPECIFIC-BINDING PROTEIN"/>
    <property type="match status" value="1"/>
</dbReference>
<keyword evidence="7" id="KW-1185">Reference proteome</keyword>
<evidence type="ECO:0000313" key="7">
    <source>
        <dbReference type="Proteomes" id="UP000238356"/>
    </source>
</evidence>
<dbReference type="Gene3D" id="3.40.50.2300">
    <property type="match status" value="2"/>
</dbReference>
<sequence>MTDKRDNWRSIKTRVGRLGLIALVPAIALATACGSSDSSSSSSAEAPSSAFPDKPATGRPIKIGLINPEGGPAVSQPSNREAAEAVVKYANANLGGIAGHPIQLVTCAAKEDPASNRDCANQMVESKVSAVVVTTTAYGDAMVPVITGAGIPYLTPAGASGAEMTTPGAFALTGGFPGTLKSMAVYAAGKGYKKVTAFVTDSGAAPATAKTMGGAAFGAAGIDLQVVPIPLGTPDATPQVSSGISGNVGAIAVVGDATMCTSVVKALGTLGATQDKMLIQPCLDPATVEAVGDAMNGAHVFTTADLVSNDPEAVLYRSVMKKYSPNTDLGGYTYTGYQGMLGLVRAAQGVTADPNAAAVSSAIKSAQNVVLPAGHGITFTCNATALAQLPSICSTQLVTVTVSDGKPTDPQVTK</sequence>
<evidence type="ECO:0000256" key="1">
    <source>
        <dbReference type="ARBA" id="ARBA00010062"/>
    </source>
</evidence>
<feature type="signal peptide" evidence="4">
    <location>
        <begin position="1"/>
        <end position="30"/>
    </location>
</feature>
<dbReference type="InterPro" id="IPR028082">
    <property type="entry name" value="Peripla_BP_I"/>
</dbReference>
<feature type="compositionally biased region" description="Low complexity" evidence="3">
    <location>
        <begin position="38"/>
        <end position="50"/>
    </location>
</feature>
<reference evidence="6 7" key="1">
    <citation type="submission" date="2018-02" db="EMBL/GenBank/DDBJ databases">
        <title>8 Nocardia nova and 1 Nocardia cyriacigeorgica strain used for evolution to TMP-SMX.</title>
        <authorList>
            <person name="Mehta H."/>
            <person name="Weng J."/>
            <person name="Shamoo Y."/>
        </authorList>
    </citation>
    <scope>NUCLEOTIDE SEQUENCE [LARGE SCALE GENOMIC DNA]</scope>
    <source>
        <strain evidence="6 7">BAA2227</strain>
    </source>
</reference>
<dbReference type="RefSeq" id="WP_104363460.1">
    <property type="nucleotide sequence ID" value="NZ_JBITKZ010000008.1"/>
</dbReference>